<feature type="domain" description="CUE" evidence="2">
    <location>
        <begin position="67"/>
        <end position="111"/>
    </location>
</feature>
<dbReference type="PROSITE" id="PS51140">
    <property type="entry name" value="CUE"/>
    <property type="match status" value="1"/>
</dbReference>
<dbReference type="Pfam" id="PF02845">
    <property type="entry name" value="CUE"/>
    <property type="match status" value="1"/>
</dbReference>
<dbReference type="GO" id="GO:0006511">
    <property type="term" value="P:ubiquitin-dependent protein catabolic process"/>
    <property type="evidence" value="ECO:0007669"/>
    <property type="project" value="TreeGrafter"/>
</dbReference>
<feature type="compositionally biased region" description="Basic and acidic residues" evidence="1">
    <location>
        <begin position="229"/>
        <end position="255"/>
    </location>
</feature>
<dbReference type="PANTHER" id="PTHR16461">
    <property type="entry name" value="TOLL-INTERACTING PROTEIN"/>
    <property type="match status" value="1"/>
</dbReference>
<dbReference type="Gene3D" id="1.10.8.10">
    <property type="entry name" value="DNA helicase RuvA subunit, C-terminal domain"/>
    <property type="match status" value="1"/>
</dbReference>
<feature type="compositionally biased region" description="Basic and acidic residues" evidence="1">
    <location>
        <begin position="145"/>
        <end position="163"/>
    </location>
</feature>
<dbReference type="CDD" id="cd14372">
    <property type="entry name" value="CUE_Cue5p_like"/>
    <property type="match status" value="1"/>
</dbReference>
<keyword evidence="4" id="KW-1185">Reference proteome</keyword>
<dbReference type="FunFam" id="1.10.8.10:FF:000064">
    <property type="entry name" value="Similar to CUE domain-containing protein"/>
    <property type="match status" value="1"/>
</dbReference>
<dbReference type="VEuPathDB" id="FungiDB:ASPVEDRAFT_37083"/>
<reference evidence="4" key="1">
    <citation type="journal article" date="2017" name="Genome Biol.">
        <title>Comparative genomics reveals high biological diversity and specific adaptations in the industrially and medically important fungal genus Aspergillus.</title>
        <authorList>
            <person name="de Vries R.P."/>
            <person name="Riley R."/>
            <person name="Wiebenga A."/>
            <person name="Aguilar-Osorio G."/>
            <person name="Amillis S."/>
            <person name="Uchima C.A."/>
            <person name="Anderluh G."/>
            <person name="Asadollahi M."/>
            <person name="Askin M."/>
            <person name="Barry K."/>
            <person name="Battaglia E."/>
            <person name="Bayram O."/>
            <person name="Benocci T."/>
            <person name="Braus-Stromeyer S.A."/>
            <person name="Caldana C."/>
            <person name="Canovas D."/>
            <person name="Cerqueira G.C."/>
            <person name="Chen F."/>
            <person name="Chen W."/>
            <person name="Choi C."/>
            <person name="Clum A."/>
            <person name="Dos Santos R.A."/>
            <person name="Damasio A.R."/>
            <person name="Diallinas G."/>
            <person name="Emri T."/>
            <person name="Fekete E."/>
            <person name="Flipphi M."/>
            <person name="Freyberg S."/>
            <person name="Gallo A."/>
            <person name="Gournas C."/>
            <person name="Habgood R."/>
            <person name="Hainaut M."/>
            <person name="Harispe M.L."/>
            <person name="Henrissat B."/>
            <person name="Hilden K.S."/>
            <person name="Hope R."/>
            <person name="Hossain A."/>
            <person name="Karabika E."/>
            <person name="Karaffa L."/>
            <person name="Karanyi Z."/>
            <person name="Krasevec N."/>
            <person name="Kuo A."/>
            <person name="Kusch H."/>
            <person name="LaButti K."/>
            <person name="Lagendijk E.L."/>
            <person name="Lapidus A."/>
            <person name="Levasseur A."/>
            <person name="Lindquist E."/>
            <person name="Lipzen A."/>
            <person name="Logrieco A.F."/>
            <person name="MacCabe A."/>
            <person name="Maekelae M.R."/>
            <person name="Malavazi I."/>
            <person name="Melin P."/>
            <person name="Meyer V."/>
            <person name="Mielnichuk N."/>
            <person name="Miskei M."/>
            <person name="Molnar A.P."/>
            <person name="Mule G."/>
            <person name="Ngan C.Y."/>
            <person name="Orejas M."/>
            <person name="Orosz E."/>
            <person name="Ouedraogo J.P."/>
            <person name="Overkamp K.M."/>
            <person name="Park H.-S."/>
            <person name="Perrone G."/>
            <person name="Piumi F."/>
            <person name="Punt P.J."/>
            <person name="Ram A.F."/>
            <person name="Ramon A."/>
            <person name="Rauscher S."/>
            <person name="Record E."/>
            <person name="Riano-Pachon D.M."/>
            <person name="Robert V."/>
            <person name="Roehrig J."/>
            <person name="Ruller R."/>
            <person name="Salamov A."/>
            <person name="Salih N.S."/>
            <person name="Samson R.A."/>
            <person name="Sandor E."/>
            <person name="Sanguinetti M."/>
            <person name="Schuetze T."/>
            <person name="Sepcic K."/>
            <person name="Shelest E."/>
            <person name="Sherlock G."/>
            <person name="Sophianopoulou V."/>
            <person name="Squina F.M."/>
            <person name="Sun H."/>
            <person name="Susca A."/>
            <person name="Todd R.B."/>
            <person name="Tsang A."/>
            <person name="Unkles S.E."/>
            <person name="van de Wiele N."/>
            <person name="van Rossen-Uffink D."/>
            <person name="Oliveira J.V."/>
            <person name="Vesth T.C."/>
            <person name="Visser J."/>
            <person name="Yu J.-H."/>
            <person name="Zhou M."/>
            <person name="Andersen M.R."/>
            <person name="Archer D.B."/>
            <person name="Baker S.E."/>
            <person name="Benoit I."/>
            <person name="Brakhage A.A."/>
            <person name="Braus G.H."/>
            <person name="Fischer R."/>
            <person name="Frisvad J.C."/>
            <person name="Goldman G.H."/>
            <person name="Houbraken J."/>
            <person name="Oakley B."/>
            <person name="Pocsi I."/>
            <person name="Scazzocchio C."/>
            <person name="Seiboth B."/>
            <person name="vanKuyk P.A."/>
            <person name="Wortman J."/>
            <person name="Dyer P.S."/>
            <person name="Grigoriev I.V."/>
        </authorList>
    </citation>
    <scope>NUCLEOTIDE SEQUENCE [LARGE SCALE GENOMIC DNA]</scope>
    <source>
        <strain evidence="4">CBS 583.65</strain>
    </source>
</reference>
<feature type="compositionally biased region" description="Polar residues" evidence="1">
    <location>
        <begin position="18"/>
        <end position="27"/>
    </location>
</feature>
<dbReference type="GO" id="GO:0005737">
    <property type="term" value="C:cytoplasm"/>
    <property type="evidence" value="ECO:0007669"/>
    <property type="project" value="TreeGrafter"/>
</dbReference>
<evidence type="ECO:0000313" key="4">
    <source>
        <dbReference type="Proteomes" id="UP000184073"/>
    </source>
</evidence>
<sequence>MSDTDKANQPPKLPAGPNDSNPESPTTARPLDFDDEFQETGVTSAPAAAQTQSTAEAAPPKPPRPLSPQQQAENTLKEAFPSIDESVVKAVLMASAYDVERAFHALLGMTDPNATAQDDYVPPKPPRPSAAQRQLEADELYARQLAEHYNRRAQPRGEDESYRQQRAAGNEADEREYNFFDDDLPVIRENIRKGFLDTQTKVSSWVQTLKKRIDGEDDEEDQGHTAHGYSEESYGRPRRSGELGRRSGDRERYDADPQVLSDDFSALELRDTEAPPARPPRPPGSSALHKNPSPSPDRRKVSFQEGPPTEIGNLYDASEPAKRHPPAGGKQRKWQPLSTVEPSPVGENDPFSLGDSDDEKDSKPKDANTTEGSDRTQKATAEDASEEPASASKDSDKAESSAKTS</sequence>
<proteinExistence type="predicted"/>
<feature type="compositionally biased region" description="Basic and acidic residues" evidence="1">
    <location>
        <begin position="393"/>
        <end position="405"/>
    </location>
</feature>
<organism evidence="3 4">
    <name type="scientific">Aspergillus versicolor CBS 583.65</name>
    <dbReference type="NCBI Taxonomy" id="1036611"/>
    <lineage>
        <taxon>Eukaryota</taxon>
        <taxon>Fungi</taxon>
        <taxon>Dikarya</taxon>
        <taxon>Ascomycota</taxon>
        <taxon>Pezizomycotina</taxon>
        <taxon>Eurotiomycetes</taxon>
        <taxon>Eurotiomycetidae</taxon>
        <taxon>Eurotiales</taxon>
        <taxon>Aspergillaceae</taxon>
        <taxon>Aspergillus</taxon>
        <taxon>Aspergillus subgen. Nidulantes</taxon>
    </lineage>
</organism>
<dbReference type="SMART" id="SM00546">
    <property type="entry name" value="CUE"/>
    <property type="match status" value="1"/>
</dbReference>
<dbReference type="GeneID" id="63726893"/>
<dbReference type="OrthoDB" id="9942608at2759"/>
<evidence type="ECO:0000259" key="2">
    <source>
        <dbReference type="PROSITE" id="PS51140"/>
    </source>
</evidence>
<dbReference type="InterPro" id="IPR003892">
    <property type="entry name" value="CUE"/>
</dbReference>
<dbReference type="RefSeq" id="XP_040663426.1">
    <property type="nucleotide sequence ID" value="XM_040811382.1"/>
</dbReference>
<dbReference type="SUPFAM" id="SSF46934">
    <property type="entry name" value="UBA-like"/>
    <property type="match status" value="1"/>
</dbReference>
<protein>
    <recommendedName>
        <fullName evidence="2">CUE domain-containing protein</fullName>
    </recommendedName>
</protein>
<feature type="region of interest" description="Disordered" evidence="1">
    <location>
        <begin position="1"/>
        <end position="80"/>
    </location>
</feature>
<accession>A0A1L9P867</accession>
<dbReference type="AlphaFoldDB" id="A0A1L9P867"/>
<feature type="region of interest" description="Disordered" evidence="1">
    <location>
        <begin position="112"/>
        <end position="179"/>
    </location>
</feature>
<evidence type="ECO:0000256" key="1">
    <source>
        <dbReference type="SAM" id="MobiDB-lite"/>
    </source>
</evidence>
<dbReference type="PANTHER" id="PTHR16461:SF5">
    <property type="entry name" value="TOLL-INTERACTING PROTEIN"/>
    <property type="match status" value="1"/>
</dbReference>
<dbReference type="Proteomes" id="UP000184073">
    <property type="component" value="Unassembled WGS sequence"/>
</dbReference>
<feature type="compositionally biased region" description="Low complexity" evidence="1">
    <location>
        <begin position="43"/>
        <end position="58"/>
    </location>
</feature>
<feature type="region of interest" description="Disordered" evidence="1">
    <location>
        <begin position="212"/>
        <end position="405"/>
    </location>
</feature>
<dbReference type="InterPro" id="IPR041807">
    <property type="entry name" value="Cue5/Don1_CUE"/>
</dbReference>
<dbReference type="GO" id="GO:0043130">
    <property type="term" value="F:ubiquitin binding"/>
    <property type="evidence" value="ECO:0007669"/>
    <property type="project" value="InterPro"/>
</dbReference>
<dbReference type="GO" id="GO:0031624">
    <property type="term" value="F:ubiquitin conjugating enzyme binding"/>
    <property type="evidence" value="ECO:0007669"/>
    <property type="project" value="TreeGrafter"/>
</dbReference>
<name>A0A1L9P867_ASPVE</name>
<feature type="compositionally biased region" description="Basic and acidic residues" evidence="1">
    <location>
        <begin position="360"/>
        <end position="381"/>
    </location>
</feature>
<dbReference type="STRING" id="1036611.A0A1L9P867"/>
<evidence type="ECO:0000313" key="3">
    <source>
        <dbReference type="EMBL" id="OJI97663.1"/>
    </source>
</evidence>
<dbReference type="EMBL" id="KV878125">
    <property type="protein sequence ID" value="OJI97663.1"/>
    <property type="molecule type" value="Genomic_DNA"/>
</dbReference>
<gene>
    <name evidence="3" type="ORF">ASPVEDRAFT_37083</name>
</gene>
<dbReference type="InterPro" id="IPR009060">
    <property type="entry name" value="UBA-like_sf"/>
</dbReference>